<name>A0A7G3GE69_9NEIS</name>
<feature type="transmembrane region" description="Helical" evidence="1">
    <location>
        <begin position="37"/>
        <end position="56"/>
    </location>
</feature>
<evidence type="ECO:0008006" key="4">
    <source>
        <dbReference type="Google" id="ProtNLM"/>
    </source>
</evidence>
<sequence>MQFLQGTPLIVFSALCVLLALSYCAKRCRLTLKRCRYLLLAIALVYGWATPGQYLWPSRYSPTIEGLALGGLQAVRLIGALAALQLLLWRLSSTQIFSGLYVLLRPLAYLGLNRQRWALRLSLTMRFSVEFLSQAEPLTWSTFVQRLALAEQPCELQEVSILVESLSFFDWLLLVFLCAAALSTLLMLH</sequence>
<feature type="transmembrane region" description="Helical" evidence="1">
    <location>
        <begin position="6"/>
        <end position="25"/>
    </location>
</feature>
<dbReference type="KEGG" id="ifl:C1H71_19040"/>
<accession>A0A7G3GE69</accession>
<gene>
    <name evidence="2" type="ORF">C1H71_19040</name>
</gene>
<feature type="transmembrane region" description="Helical" evidence="1">
    <location>
        <begin position="168"/>
        <end position="188"/>
    </location>
</feature>
<evidence type="ECO:0000313" key="2">
    <source>
        <dbReference type="EMBL" id="QBC45419.1"/>
    </source>
</evidence>
<dbReference type="Proteomes" id="UP000515917">
    <property type="component" value="Chromosome"/>
</dbReference>
<keyword evidence="3" id="KW-1185">Reference proteome</keyword>
<evidence type="ECO:0000313" key="3">
    <source>
        <dbReference type="Proteomes" id="UP000515917"/>
    </source>
</evidence>
<organism evidence="2 3">
    <name type="scientific">Iodobacter fluviatilis</name>
    <dbReference type="NCBI Taxonomy" id="537"/>
    <lineage>
        <taxon>Bacteria</taxon>
        <taxon>Pseudomonadati</taxon>
        <taxon>Pseudomonadota</taxon>
        <taxon>Betaproteobacteria</taxon>
        <taxon>Neisseriales</taxon>
        <taxon>Chitinibacteraceae</taxon>
        <taxon>Iodobacter</taxon>
    </lineage>
</organism>
<keyword evidence="1" id="KW-0812">Transmembrane</keyword>
<dbReference type="RefSeq" id="WP_188053423.1">
    <property type="nucleotide sequence ID" value="NZ_CP025781.1"/>
</dbReference>
<keyword evidence="1" id="KW-0472">Membrane</keyword>
<feature type="transmembrane region" description="Helical" evidence="1">
    <location>
        <begin position="68"/>
        <end position="89"/>
    </location>
</feature>
<reference evidence="2 3" key="1">
    <citation type="submission" date="2018-01" db="EMBL/GenBank/DDBJ databases">
        <title>Genome sequence of Iodobacter sp. strain PCH194 isolated from Indian Trans-Himalaya.</title>
        <authorList>
            <person name="Kumar V."/>
            <person name="Thakur V."/>
            <person name="Kumar S."/>
            <person name="Singh D."/>
        </authorList>
    </citation>
    <scope>NUCLEOTIDE SEQUENCE [LARGE SCALE GENOMIC DNA]</scope>
    <source>
        <strain evidence="2 3">PCH194</strain>
    </source>
</reference>
<evidence type="ECO:0000256" key="1">
    <source>
        <dbReference type="SAM" id="Phobius"/>
    </source>
</evidence>
<keyword evidence="1" id="KW-1133">Transmembrane helix</keyword>
<dbReference type="AlphaFoldDB" id="A0A7G3GE69"/>
<proteinExistence type="predicted"/>
<dbReference type="EMBL" id="CP025781">
    <property type="protein sequence ID" value="QBC45419.1"/>
    <property type="molecule type" value="Genomic_DNA"/>
</dbReference>
<protein>
    <recommendedName>
        <fullName evidence="4">Cobalt transport protein</fullName>
    </recommendedName>
</protein>